<dbReference type="PANTHER" id="PTHR43309:SF5">
    <property type="entry name" value="5-OXOPROLINASE SUBUNIT C"/>
    <property type="match status" value="1"/>
</dbReference>
<dbReference type="GO" id="GO:0016787">
    <property type="term" value="F:hydrolase activity"/>
    <property type="evidence" value="ECO:0007669"/>
    <property type="project" value="UniProtKB-KW"/>
</dbReference>
<sequence>MIKIRKPGFFTTVQDTGRTGYRDNGVPVSGAMDMFSAVLANRLLDNRDKAAVLEIAMTGPVLEFSEPTHIVMTGAAMHADVNGTAIPHNRVVKIKPGDILSFGKVEKGIRTYIGVKGGIKTKKVLHSRSYFVPVTESGRVAVEQTMEYSAFEGDIENLIEIKIDNDFLFEQEVRVYPGPEFGLLSAEDQDRLEQGSFTVSAQNNRMAYQLEERLSPNEFGIITSATLPGTVQLTPSGKLIVLMRDCQTTGGYPRILQFSERSISVLAQKRAGEEIKLNILR</sequence>
<evidence type="ECO:0000259" key="4">
    <source>
        <dbReference type="SMART" id="SM00797"/>
    </source>
</evidence>
<reference evidence="5 6" key="1">
    <citation type="submission" date="2016-11" db="EMBL/GenBank/DDBJ databases">
        <authorList>
            <person name="Jaros S."/>
            <person name="Januszkiewicz K."/>
            <person name="Wedrychowicz H."/>
        </authorList>
    </citation>
    <scope>NUCLEOTIDE SEQUENCE [LARGE SCALE GENOMIC DNA]</scope>
    <source>
        <strain evidence="5 6">CGMCC 1.12145</strain>
    </source>
</reference>
<dbReference type="EMBL" id="FPJE01000008">
    <property type="protein sequence ID" value="SFW47786.1"/>
    <property type="molecule type" value="Genomic_DNA"/>
</dbReference>
<dbReference type="Gene3D" id="2.40.100.10">
    <property type="entry name" value="Cyclophilin-like"/>
    <property type="match status" value="1"/>
</dbReference>
<dbReference type="PANTHER" id="PTHR43309">
    <property type="entry name" value="5-OXOPROLINASE SUBUNIT C"/>
    <property type="match status" value="1"/>
</dbReference>
<proteinExistence type="predicted"/>
<dbReference type="STRING" id="1150368.SAMN02927921_01828"/>
<gene>
    <name evidence="5" type="ORF">SAMN02927921_01828</name>
</gene>
<keyword evidence="6" id="KW-1185">Reference proteome</keyword>
<dbReference type="SMART" id="SM00797">
    <property type="entry name" value="AHS2"/>
    <property type="match status" value="1"/>
</dbReference>
<dbReference type="InterPro" id="IPR052708">
    <property type="entry name" value="PxpC"/>
</dbReference>
<evidence type="ECO:0000313" key="6">
    <source>
        <dbReference type="Proteomes" id="UP000182248"/>
    </source>
</evidence>
<keyword evidence="2" id="KW-0378">Hydrolase</keyword>
<evidence type="ECO:0000256" key="1">
    <source>
        <dbReference type="ARBA" id="ARBA00022741"/>
    </source>
</evidence>
<name>A0A1K1PJ03_9FLAO</name>
<evidence type="ECO:0000256" key="3">
    <source>
        <dbReference type="ARBA" id="ARBA00022840"/>
    </source>
</evidence>
<dbReference type="InterPro" id="IPR003778">
    <property type="entry name" value="CT_A_B"/>
</dbReference>
<evidence type="ECO:0000313" key="5">
    <source>
        <dbReference type="EMBL" id="SFW47786.1"/>
    </source>
</evidence>
<dbReference type="RefSeq" id="WP_072317059.1">
    <property type="nucleotide sequence ID" value="NZ_FPJE01000008.1"/>
</dbReference>
<dbReference type="Pfam" id="PF02626">
    <property type="entry name" value="CT_A_B"/>
    <property type="match status" value="1"/>
</dbReference>
<keyword evidence="3" id="KW-0067">ATP-binding</keyword>
<evidence type="ECO:0000256" key="2">
    <source>
        <dbReference type="ARBA" id="ARBA00022801"/>
    </source>
</evidence>
<accession>A0A1K1PJ03</accession>
<organism evidence="5 6">
    <name type="scientific">Sinomicrobium oceani</name>
    <dbReference type="NCBI Taxonomy" id="1150368"/>
    <lineage>
        <taxon>Bacteria</taxon>
        <taxon>Pseudomonadati</taxon>
        <taxon>Bacteroidota</taxon>
        <taxon>Flavobacteriia</taxon>
        <taxon>Flavobacteriales</taxon>
        <taxon>Flavobacteriaceae</taxon>
        <taxon>Sinomicrobium</taxon>
    </lineage>
</organism>
<dbReference type="OrthoDB" id="9782422at2"/>
<dbReference type="GO" id="GO:0005524">
    <property type="term" value="F:ATP binding"/>
    <property type="evidence" value="ECO:0007669"/>
    <property type="project" value="UniProtKB-KW"/>
</dbReference>
<dbReference type="Proteomes" id="UP000182248">
    <property type="component" value="Unassembled WGS sequence"/>
</dbReference>
<protein>
    <submittedName>
        <fullName evidence="5">Biotin-dependent carboxylase uncharacterized domain-containing protein</fullName>
    </submittedName>
</protein>
<feature type="domain" description="Carboxyltransferase" evidence="4">
    <location>
        <begin position="23"/>
        <end position="281"/>
    </location>
</feature>
<dbReference type="InterPro" id="IPR029000">
    <property type="entry name" value="Cyclophilin-like_dom_sf"/>
</dbReference>
<dbReference type="AlphaFoldDB" id="A0A1K1PJ03"/>
<keyword evidence="1" id="KW-0547">Nucleotide-binding</keyword>